<dbReference type="SUPFAM" id="SSF51366">
    <property type="entry name" value="Ribulose-phoshate binding barrel"/>
    <property type="match status" value="2"/>
</dbReference>
<feature type="domain" description="Indole-3-glycerol phosphate synthase" evidence="13">
    <location>
        <begin position="6"/>
        <end position="218"/>
    </location>
</feature>
<dbReference type="EMBL" id="QQZY01000002">
    <property type="protein sequence ID" value="RDI75429.1"/>
    <property type="molecule type" value="Genomic_DNA"/>
</dbReference>
<name>A0A7M2YZI2_9ACTN</name>
<dbReference type="PANTHER" id="PTHR22854">
    <property type="entry name" value="TRYPTOPHAN BIOSYNTHESIS PROTEIN"/>
    <property type="match status" value="1"/>
</dbReference>
<sequence length="386" mass="40065">MGRFDDALAAPGLAAIAEIKRRSPSAGDLRPGADPALIAPAYAAAGAAVISVLVDARFGGTWDDLRAARAATDAPLLAKGFFSTEEHLRTAREAGADAALLLLRDLDDAQAAHLLRVASALGLDTLVEAHDGEELDRGIALGAPVLGVNARDLSTFAIDRRTQLELVARVPRDRIVIAESGVHTRAQGAAAELAGADAILVGSALMRAADPAAKLRELLSRPLVKVCGLTRQEDVDAAAEAGADMAGFVLVPESPRAAHAVLEVPDGMLSVAVWVGEAGDAGADLDQVHTVEAGKVRGREAALLRGGEQVARVLDLPWEGTDPDHWARAAEAEGRVVLAGRLDPANVGEAIAAVQPWAVDAASSLESAPGIKDHARVRRFVEAARR</sequence>
<gene>
    <name evidence="12" type="primary">trpF</name>
    <name evidence="15" type="ORF">Gocc_1227</name>
</gene>
<evidence type="ECO:0000256" key="10">
    <source>
        <dbReference type="ARBA" id="ARBA00023239"/>
    </source>
</evidence>
<evidence type="ECO:0000259" key="14">
    <source>
        <dbReference type="Pfam" id="PF00697"/>
    </source>
</evidence>
<reference evidence="16" key="2">
    <citation type="journal article" date="2019" name="MicrobiologyOpen">
        <title>High-quality draft genome sequence of Gaiella occulta isolated from a 150 meter deep mineral water borehole and comparison with the genome sequences of other deep-branching lineages of the phylum Actinobacteria.</title>
        <authorList>
            <person name="Severino R."/>
            <person name="Froufe H.J.C."/>
            <person name="Barroso C."/>
            <person name="Albuquerque L."/>
            <person name="Lobo-da-Cunha A."/>
            <person name="da Costa M.S."/>
            <person name="Egas C."/>
        </authorList>
    </citation>
    <scope>NUCLEOTIDE SEQUENCE [LARGE SCALE GENOMIC DNA]</scope>
    <source>
        <strain evidence="16">F2-233</strain>
    </source>
</reference>
<evidence type="ECO:0000256" key="9">
    <source>
        <dbReference type="ARBA" id="ARBA00023235"/>
    </source>
</evidence>
<evidence type="ECO:0000259" key="13">
    <source>
        <dbReference type="Pfam" id="PF00218"/>
    </source>
</evidence>
<dbReference type="InterPro" id="IPR013785">
    <property type="entry name" value="Aldolase_TIM"/>
</dbReference>
<evidence type="ECO:0000256" key="2">
    <source>
        <dbReference type="ARBA" id="ARBA00001633"/>
    </source>
</evidence>
<evidence type="ECO:0000313" key="16">
    <source>
        <dbReference type="Proteomes" id="UP000254134"/>
    </source>
</evidence>
<dbReference type="Pfam" id="PF00697">
    <property type="entry name" value="PRAI"/>
    <property type="match status" value="1"/>
</dbReference>
<keyword evidence="7 12" id="KW-0822">Tryptophan biosynthesis</keyword>
<keyword evidence="6" id="KW-0210">Decarboxylase</keyword>
<evidence type="ECO:0000256" key="1">
    <source>
        <dbReference type="ARBA" id="ARBA00001164"/>
    </source>
</evidence>
<dbReference type="InterPro" id="IPR011060">
    <property type="entry name" value="RibuloseP-bd_barrel"/>
</dbReference>
<reference evidence="15 16" key="1">
    <citation type="submission" date="2018-07" db="EMBL/GenBank/DDBJ databases">
        <title>High-quality-draft genome sequence of Gaiella occulta.</title>
        <authorList>
            <person name="Severino R."/>
            <person name="Froufe H.J.C."/>
            <person name="Rainey F.A."/>
            <person name="Barroso C."/>
            <person name="Albuquerque L."/>
            <person name="Lobo-Da-Cunha A."/>
            <person name="Da Costa M.S."/>
            <person name="Egas C."/>
        </authorList>
    </citation>
    <scope>NUCLEOTIDE SEQUENCE [LARGE SCALE GENOMIC DNA]</scope>
    <source>
        <strain evidence="15 16">F2-233</strain>
    </source>
</reference>
<evidence type="ECO:0000256" key="7">
    <source>
        <dbReference type="ARBA" id="ARBA00022822"/>
    </source>
</evidence>
<organism evidence="15 16">
    <name type="scientific">Gaiella occulta</name>
    <dbReference type="NCBI Taxonomy" id="1002870"/>
    <lineage>
        <taxon>Bacteria</taxon>
        <taxon>Bacillati</taxon>
        <taxon>Actinomycetota</taxon>
        <taxon>Thermoleophilia</taxon>
        <taxon>Gaiellales</taxon>
        <taxon>Gaiellaceae</taxon>
        <taxon>Gaiella</taxon>
    </lineage>
</organism>
<comment type="pathway">
    <text evidence="3 12">Amino-acid biosynthesis; L-tryptophan biosynthesis; L-tryptophan from chorismate: step 3/5.</text>
</comment>
<keyword evidence="9 12" id="KW-0413">Isomerase</keyword>
<dbReference type="AlphaFoldDB" id="A0A7M2YZI2"/>
<keyword evidence="8 12" id="KW-0057">Aromatic amino acid biosynthesis</keyword>
<accession>A0A7M2YZI2</accession>
<evidence type="ECO:0000256" key="12">
    <source>
        <dbReference type="HAMAP-Rule" id="MF_00135"/>
    </source>
</evidence>
<evidence type="ECO:0000256" key="6">
    <source>
        <dbReference type="ARBA" id="ARBA00022793"/>
    </source>
</evidence>
<protein>
    <recommendedName>
        <fullName evidence="12">N-(5'-phosphoribosyl)anthranilate isomerase</fullName>
        <shortName evidence="12">PRAI</shortName>
        <ecNumber evidence="12">5.3.1.24</ecNumber>
    </recommendedName>
</protein>
<comment type="catalytic activity">
    <reaction evidence="1 12">
        <text>N-(5-phospho-beta-D-ribosyl)anthranilate = 1-(2-carboxyphenylamino)-1-deoxy-D-ribulose 5-phosphate</text>
        <dbReference type="Rhea" id="RHEA:21540"/>
        <dbReference type="ChEBI" id="CHEBI:18277"/>
        <dbReference type="ChEBI" id="CHEBI:58613"/>
        <dbReference type="EC" id="5.3.1.24"/>
    </reaction>
</comment>
<comment type="caution">
    <text evidence="15">The sequence shown here is derived from an EMBL/GenBank/DDBJ whole genome shotgun (WGS) entry which is preliminary data.</text>
</comment>
<proteinExistence type="inferred from homology"/>
<dbReference type="Proteomes" id="UP000254134">
    <property type="component" value="Unassembled WGS sequence"/>
</dbReference>
<dbReference type="GO" id="GO:0004640">
    <property type="term" value="F:phosphoribosylanthranilate isomerase activity"/>
    <property type="evidence" value="ECO:0007669"/>
    <property type="project" value="UniProtKB-UniRule"/>
</dbReference>
<comment type="catalytic activity">
    <reaction evidence="2">
        <text>1-(2-carboxyphenylamino)-1-deoxy-D-ribulose 5-phosphate + H(+) = (1S,2R)-1-C-(indol-3-yl)glycerol 3-phosphate + CO2 + H2O</text>
        <dbReference type="Rhea" id="RHEA:23476"/>
        <dbReference type="ChEBI" id="CHEBI:15377"/>
        <dbReference type="ChEBI" id="CHEBI:15378"/>
        <dbReference type="ChEBI" id="CHEBI:16526"/>
        <dbReference type="ChEBI" id="CHEBI:58613"/>
        <dbReference type="ChEBI" id="CHEBI:58866"/>
        <dbReference type="EC" id="4.1.1.48"/>
    </reaction>
</comment>
<comment type="similarity">
    <text evidence="12">Belongs to the TrpF family.</text>
</comment>
<comment type="pathway">
    <text evidence="4">Amino-acid biosynthesis; L-tryptophan biosynthesis; L-tryptophan from chorismate: step 4/5.</text>
</comment>
<evidence type="ECO:0000313" key="15">
    <source>
        <dbReference type="EMBL" id="RDI75429.1"/>
    </source>
</evidence>
<dbReference type="OrthoDB" id="9804217at2"/>
<keyword evidence="5 12" id="KW-0028">Amino-acid biosynthesis</keyword>
<dbReference type="InterPro" id="IPR045186">
    <property type="entry name" value="Indole-3-glycerol_P_synth"/>
</dbReference>
<dbReference type="UniPathway" id="UPA00035">
    <property type="reaction ID" value="UER00042"/>
</dbReference>
<dbReference type="GO" id="GO:0004425">
    <property type="term" value="F:indole-3-glycerol-phosphate synthase activity"/>
    <property type="evidence" value="ECO:0007669"/>
    <property type="project" value="UniProtKB-EC"/>
</dbReference>
<dbReference type="Pfam" id="PF00218">
    <property type="entry name" value="IGPS"/>
    <property type="match status" value="1"/>
</dbReference>
<dbReference type="InterPro" id="IPR001240">
    <property type="entry name" value="PRAI_dom"/>
</dbReference>
<dbReference type="Gene3D" id="3.20.20.70">
    <property type="entry name" value="Aldolase class I"/>
    <property type="match status" value="3"/>
</dbReference>
<evidence type="ECO:0000256" key="4">
    <source>
        <dbReference type="ARBA" id="ARBA00004696"/>
    </source>
</evidence>
<evidence type="ECO:0000256" key="3">
    <source>
        <dbReference type="ARBA" id="ARBA00004664"/>
    </source>
</evidence>
<dbReference type="HAMAP" id="MF_00135">
    <property type="entry name" value="PRAI"/>
    <property type="match status" value="1"/>
</dbReference>
<evidence type="ECO:0000256" key="11">
    <source>
        <dbReference type="ARBA" id="ARBA00023268"/>
    </source>
</evidence>
<dbReference type="RefSeq" id="WP_114795635.1">
    <property type="nucleotide sequence ID" value="NZ_QQZY01000002.1"/>
</dbReference>
<evidence type="ECO:0000256" key="8">
    <source>
        <dbReference type="ARBA" id="ARBA00023141"/>
    </source>
</evidence>
<keyword evidence="11" id="KW-0511">Multifunctional enzyme</keyword>
<dbReference type="InterPro" id="IPR013798">
    <property type="entry name" value="Indole-3-glycerol_P_synth_dom"/>
</dbReference>
<dbReference type="PANTHER" id="PTHR22854:SF2">
    <property type="entry name" value="INDOLE-3-GLYCEROL-PHOSPHATE SYNTHASE"/>
    <property type="match status" value="1"/>
</dbReference>
<dbReference type="EC" id="5.3.1.24" evidence="12"/>
<evidence type="ECO:0000256" key="5">
    <source>
        <dbReference type="ARBA" id="ARBA00022605"/>
    </source>
</evidence>
<dbReference type="GO" id="GO:0000162">
    <property type="term" value="P:L-tryptophan biosynthetic process"/>
    <property type="evidence" value="ECO:0007669"/>
    <property type="project" value="UniProtKB-UniRule"/>
</dbReference>
<keyword evidence="16" id="KW-1185">Reference proteome</keyword>
<dbReference type="CDD" id="cd00331">
    <property type="entry name" value="IGPS"/>
    <property type="match status" value="1"/>
</dbReference>
<keyword evidence="10" id="KW-0456">Lyase</keyword>
<feature type="domain" description="N-(5'phosphoribosyl) anthranilate isomerase (PRAI)" evidence="14">
    <location>
        <begin position="333"/>
        <end position="382"/>
    </location>
</feature>